<dbReference type="RefSeq" id="WP_307260203.1">
    <property type="nucleotide sequence ID" value="NZ_JAUSVL010000001.1"/>
</dbReference>
<accession>A0AAE3VE68</accession>
<protein>
    <submittedName>
        <fullName evidence="1">Uncharacterized protein</fullName>
    </submittedName>
</protein>
<dbReference type="AlphaFoldDB" id="A0AAE3VE68"/>
<proteinExistence type="predicted"/>
<name>A0AAE3VE68_9BACT</name>
<comment type="caution">
    <text evidence="1">The sequence shown here is derived from an EMBL/GenBank/DDBJ whole genome shotgun (WGS) entry which is preliminary data.</text>
</comment>
<keyword evidence="2" id="KW-1185">Reference proteome</keyword>
<dbReference type="Proteomes" id="UP001238163">
    <property type="component" value="Unassembled WGS sequence"/>
</dbReference>
<organism evidence="1 2">
    <name type="scientific">Oligosphaera ethanolica</name>
    <dbReference type="NCBI Taxonomy" id="760260"/>
    <lineage>
        <taxon>Bacteria</taxon>
        <taxon>Pseudomonadati</taxon>
        <taxon>Lentisphaerota</taxon>
        <taxon>Oligosphaeria</taxon>
        <taxon>Oligosphaerales</taxon>
        <taxon>Oligosphaeraceae</taxon>
        <taxon>Oligosphaera</taxon>
    </lineage>
</organism>
<dbReference type="EMBL" id="JAUSVL010000001">
    <property type="protein sequence ID" value="MDQ0288869.1"/>
    <property type="molecule type" value="Genomic_DNA"/>
</dbReference>
<reference evidence="1" key="1">
    <citation type="submission" date="2023-07" db="EMBL/GenBank/DDBJ databases">
        <title>Genomic Encyclopedia of Type Strains, Phase IV (KMG-IV): sequencing the most valuable type-strain genomes for metagenomic binning, comparative biology and taxonomic classification.</title>
        <authorList>
            <person name="Goeker M."/>
        </authorList>
    </citation>
    <scope>NUCLEOTIDE SEQUENCE</scope>
    <source>
        <strain evidence="1">DSM 24202</strain>
    </source>
</reference>
<gene>
    <name evidence="1" type="ORF">J3R75_000976</name>
</gene>
<evidence type="ECO:0000313" key="2">
    <source>
        <dbReference type="Proteomes" id="UP001238163"/>
    </source>
</evidence>
<sequence>MLAQPVAPDHDRLQAMAKDHWQHAVATYWSERTGLFYTRPPAELPPASVYISEAQYRRGEYRTTPYKKGDENSVGYNLHGGGTGTEDCSLFTGPLLAAMCDQYAVTSDRSVRAEALRAFQGLKSAATAHGCPGFIARGVCHEDGKSIFAGTSRDQYTNAIYGLWRFYRSGLAEESERQDIRDILCAVADKMTREVTPENNWSFDFAYGVKDDRGVGKMYEKDKLLTLRLAMFYAAAWDVSGKQDYHDRYRAALPDSLAGARAYAELPPDKIKWSSPPYTVLQTNAAFRLVYDVEKDPAQKAAILDAMALYSAYVAASPHFALAKYKSPRDHGEIIGGLLLCPSYAMPAETAAVLREDISKMWPKGWAGSIFTIIPAYWQARVRGYFATTATPPTDGGQQ</sequence>
<evidence type="ECO:0000313" key="1">
    <source>
        <dbReference type="EMBL" id="MDQ0288869.1"/>
    </source>
</evidence>